<dbReference type="AlphaFoldDB" id="A0A124I4E3"/>
<dbReference type="Pfam" id="PF00754">
    <property type="entry name" value="F5_F8_type_C"/>
    <property type="match status" value="1"/>
</dbReference>
<feature type="region of interest" description="Disordered" evidence="4">
    <location>
        <begin position="529"/>
        <end position="556"/>
    </location>
</feature>
<keyword evidence="2" id="KW-0378">Hydrolase</keyword>
<feature type="domain" description="DUF4982" evidence="10">
    <location>
        <begin position="647"/>
        <end position="743"/>
    </location>
</feature>
<dbReference type="PRINTS" id="PR00132">
    <property type="entry name" value="GLHYDRLASE2"/>
</dbReference>
<comment type="similarity">
    <text evidence="1">Belongs to the glycosyl hydrolase 2 family.</text>
</comment>
<dbReference type="InterPro" id="IPR051913">
    <property type="entry name" value="GH2_Domain-Containing"/>
</dbReference>
<evidence type="ECO:0000313" key="12">
    <source>
        <dbReference type="EMBL" id="KUN86234.1"/>
    </source>
</evidence>
<evidence type="ECO:0000259" key="7">
    <source>
        <dbReference type="Pfam" id="PF00754"/>
    </source>
</evidence>
<dbReference type="Pfam" id="PF02837">
    <property type="entry name" value="Glyco_hydro_2_N"/>
    <property type="match status" value="1"/>
</dbReference>
<dbReference type="PANTHER" id="PTHR42732">
    <property type="entry name" value="BETA-GALACTOSIDASE"/>
    <property type="match status" value="1"/>
</dbReference>
<sequence>MTVTRRSVLIASAGAPAAGALLGSPAEAARAAAHTTGRHTVALRDGWRFALVNPGGITDPTGAYADAATPGYDDSAWREVAVPHDWSIEQTPTTEHGTTSGTGFFPGGLGWYRLAFTLPPAHAGKRISVEFDGVYMDAYVYCNGTEAGRHPYGYTGFAFDLTGLLHTDGSTENVIAVKVQNRLPSSRWYSGSGIYREARLVVTEPVHVARWGTYVTTPEVTGERALVQVATAVENTSGADAEVEVVSRIVAPNGRTVARTASTVTVGERATETHRLTVDHPRLWDFTAPHRYALQTELRVAGRVTDTYRTSFGIRTFRFDPDEGFFLNGRHSKIKGVDLHHDLGALGAAVNKDAIRRQMAIMKSMGVNAFRTSHNPPSPEMTEVCEDLGIVMMVEAFDCWRTGKTRYDYGRFFDEWCEKDAGEMVRAARNSPAVVLWSIGNEITDSTSTAGLAMADRIIAAIRAADDTRPLVIGSDKYRNPPARGSAADLMLARLDGLGLNYNTAKSVDVLHAAYPHLFLFESESSSETSTRGTYQEPEHLNTGENHTPGKRATSSYDNNLASWTMSGEYGHKKDRDRKWFAGQFLWSGIDYIGEPTPYNVFPVKASFFGAVDTAGFPKDMYHLFRSQWTDEPMVHLLPATWNHERGDTVEVWAYANVDTVELYLNGKSLGVRRFDTKTTVDGRAYLETTEATGDDRTFTTGPWPGSYTSPNGSAGKLHLTWEVAYEPGVLKAVARRGGKVVATDVLRTAGAPHAVRLTPDRASLPADGRSLVFVTADVVDAHGVVVPDAEHLISFAVSGGSLAGLDNGREESAERYQASTRTAFHGKALAIVRSGTDAGPLKVTARVDGLREGTATVRTTRARSVAATPAAEFPPAYPEPVNHPYADASYSGRTDTLPAAMLDGNPATGWSNAFVKPATALLPAFSGARPTDWVSVDWGRTRDIDRVAVSFTVDATHSLPAAVEVAVGDGQRYTPVTGAAVEWAADSDAPTVVTFDAVRGSRVRLTLTSAAPGTVQGAVRISKLEA</sequence>
<evidence type="ECO:0000259" key="6">
    <source>
        <dbReference type="Pfam" id="PF00703"/>
    </source>
</evidence>
<dbReference type="InterPro" id="IPR040605">
    <property type="entry name" value="Glyco_hydro2_dom5"/>
</dbReference>
<dbReference type="InterPro" id="IPR036156">
    <property type="entry name" value="Beta-gal/glucu_dom_sf"/>
</dbReference>
<keyword evidence="3" id="KW-0326">Glycosidase</keyword>
<dbReference type="Proteomes" id="UP000052982">
    <property type="component" value="Unassembled WGS sequence"/>
</dbReference>
<dbReference type="RefSeq" id="WP_055631621.1">
    <property type="nucleotide sequence ID" value="NZ_KQ948765.1"/>
</dbReference>
<dbReference type="Gene3D" id="3.20.20.80">
    <property type="entry name" value="Glycosidases"/>
    <property type="match status" value="1"/>
</dbReference>
<dbReference type="STRING" id="1943.AQJ64_09370"/>
<dbReference type="SUPFAM" id="SSF49373">
    <property type="entry name" value="Invasin/intimin cell-adhesion fragments"/>
    <property type="match status" value="1"/>
</dbReference>
<protein>
    <submittedName>
        <fullName evidence="12">Beta-galactosidase</fullName>
    </submittedName>
</protein>
<dbReference type="Pfam" id="PF16355">
    <property type="entry name" value="DUF4982"/>
    <property type="match status" value="1"/>
</dbReference>
<gene>
    <name evidence="12" type="ORF">AQJ64_09370</name>
</gene>
<dbReference type="InterPro" id="IPR006102">
    <property type="entry name" value="Ig-like_GH2"/>
</dbReference>
<dbReference type="SUPFAM" id="SSF49303">
    <property type="entry name" value="beta-Galactosidase/glucuronidase domain"/>
    <property type="match status" value="1"/>
</dbReference>
<dbReference type="InterPro" id="IPR013783">
    <property type="entry name" value="Ig-like_fold"/>
</dbReference>
<keyword evidence="5" id="KW-0732">Signal</keyword>
<feature type="domain" description="F5/8 type C" evidence="7">
    <location>
        <begin position="890"/>
        <end position="1013"/>
    </location>
</feature>
<evidence type="ECO:0000313" key="13">
    <source>
        <dbReference type="Proteomes" id="UP000052982"/>
    </source>
</evidence>
<dbReference type="GO" id="GO:0005975">
    <property type="term" value="P:carbohydrate metabolic process"/>
    <property type="evidence" value="ECO:0007669"/>
    <property type="project" value="InterPro"/>
</dbReference>
<feature type="domain" description="Glycosyl hydrolases family 2 sugar binding" evidence="9">
    <location>
        <begin position="108"/>
        <end position="201"/>
    </location>
</feature>
<dbReference type="PANTHER" id="PTHR42732:SF1">
    <property type="entry name" value="BETA-MANNOSIDASE"/>
    <property type="match status" value="1"/>
</dbReference>
<feature type="chain" id="PRO_5007174039" evidence="5">
    <location>
        <begin position="29"/>
        <end position="1027"/>
    </location>
</feature>
<dbReference type="OrthoDB" id="9762066at2"/>
<dbReference type="PROSITE" id="PS51318">
    <property type="entry name" value="TAT"/>
    <property type="match status" value="1"/>
</dbReference>
<dbReference type="InterPro" id="IPR000421">
    <property type="entry name" value="FA58C"/>
</dbReference>
<keyword evidence="13" id="KW-1185">Reference proteome</keyword>
<proteinExistence type="inferred from homology"/>
<evidence type="ECO:0000256" key="5">
    <source>
        <dbReference type="SAM" id="SignalP"/>
    </source>
</evidence>
<dbReference type="InterPro" id="IPR006103">
    <property type="entry name" value="Glyco_hydro_2_cat"/>
</dbReference>
<dbReference type="SUPFAM" id="SSF49785">
    <property type="entry name" value="Galactose-binding domain-like"/>
    <property type="match status" value="2"/>
</dbReference>
<dbReference type="SUPFAM" id="SSF51445">
    <property type="entry name" value="(Trans)glycosidases"/>
    <property type="match status" value="1"/>
</dbReference>
<name>A0A124I4E3_9ACTN</name>
<dbReference type="InterPro" id="IPR032311">
    <property type="entry name" value="DUF4982"/>
</dbReference>
<dbReference type="Pfam" id="PF02836">
    <property type="entry name" value="Glyco_hydro_2_C"/>
    <property type="match status" value="1"/>
</dbReference>
<evidence type="ECO:0000256" key="2">
    <source>
        <dbReference type="ARBA" id="ARBA00022801"/>
    </source>
</evidence>
<dbReference type="Pfam" id="PF18565">
    <property type="entry name" value="Glyco_hydro2_C5"/>
    <property type="match status" value="1"/>
</dbReference>
<reference evidence="12 13" key="1">
    <citation type="submission" date="2015-10" db="EMBL/GenBank/DDBJ databases">
        <title>Draft genome sequence of Streptomyces griseoruber DSM 40281, type strain for the species Streptomyces griseoruber.</title>
        <authorList>
            <person name="Ruckert C."/>
            <person name="Winkler A."/>
            <person name="Kalinowski J."/>
            <person name="Kampfer P."/>
            <person name="Glaeser S."/>
        </authorList>
    </citation>
    <scope>NUCLEOTIDE SEQUENCE [LARGE SCALE GENOMIC DNA]</scope>
    <source>
        <strain evidence="12 13">DSM 40281</strain>
    </source>
</reference>
<evidence type="ECO:0000259" key="9">
    <source>
        <dbReference type="Pfam" id="PF02837"/>
    </source>
</evidence>
<feature type="domain" description="Glycoside hydrolase family 2" evidence="11">
    <location>
        <begin position="757"/>
        <end position="856"/>
    </location>
</feature>
<dbReference type="InterPro" id="IPR006104">
    <property type="entry name" value="Glyco_hydro_2_N"/>
</dbReference>
<dbReference type="InterPro" id="IPR017853">
    <property type="entry name" value="GH"/>
</dbReference>
<dbReference type="Gene3D" id="2.60.40.10">
    <property type="entry name" value="Immunoglobulins"/>
    <property type="match status" value="3"/>
</dbReference>
<evidence type="ECO:0000256" key="1">
    <source>
        <dbReference type="ARBA" id="ARBA00007401"/>
    </source>
</evidence>
<evidence type="ECO:0000256" key="4">
    <source>
        <dbReference type="SAM" id="MobiDB-lite"/>
    </source>
</evidence>
<evidence type="ECO:0000259" key="10">
    <source>
        <dbReference type="Pfam" id="PF16355"/>
    </source>
</evidence>
<feature type="domain" description="Glycoside hydrolase family 2 catalytic" evidence="8">
    <location>
        <begin position="322"/>
        <end position="476"/>
    </location>
</feature>
<feature type="domain" description="Glycoside hydrolase family 2 immunoglobulin-like beta-sandwich" evidence="6">
    <location>
        <begin position="214"/>
        <end position="315"/>
    </location>
</feature>
<accession>A0A124I4E3</accession>
<dbReference type="EMBL" id="LMWW01000010">
    <property type="protein sequence ID" value="KUN86234.1"/>
    <property type="molecule type" value="Genomic_DNA"/>
</dbReference>
<dbReference type="InterPro" id="IPR008979">
    <property type="entry name" value="Galactose-bd-like_sf"/>
</dbReference>
<dbReference type="InterPro" id="IPR008964">
    <property type="entry name" value="Invasin/intimin_cell_adhesion"/>
</dbReference>
<dbReference type="GO" id="GO:0004553">
    <property type="term" value="F:hydrolase activity, hydrolyzing O-glycosyl compounds"/>
    <property type="evidence" value="ECO:0007669"/>
    <property type="project" value="InterPro"/>
</dbReference>
<evidence type="ECO:0000259" key="8">
    <source>
        <dbReference type="Pfam" id="PF02836"/>
    </source>
</evidence>
<dbReference type="Gene3D" id="2.60.120.260">
    <property type="entry name" value="Galactose-binding domain-like"/>
    <property type="match status" value="2"/>
</dbReference>
<dbReference type="InterPro" id="IPR006101">
    <property type="entry name" value="Glyco_hydro_2"/>
</dbReference>
<organism evidence="12 13">
    <name type="scientific">Streptomyces griseoruber</name>
    <dbReference type="NCBI Taxonomy" id="1943"/>
    <lineage>
        <taxon>Bacteria</taxon>
        <taxon>Bacillati</taxon>
        <taxon>Actinomycetota</taxon>
        <taxon>Actinomycetes</taxon>
        <taxon>Kitasatosporales</taxon>
        <taxon>Streptomycetaceae</taxon>
        <taxon>Streptomyces</taxon>
    </lineage>
</organism>
<evidence type="ECO:0000259" key="11">
    <source>
        <dbReference type="Pfam" id="PF18565"/>
    </source>
</evidence>
<dbReference type="Pfam" id="PF00703">
    <property type="entry name" value="Glyco_hydro_2"/>
    <property type="match status" value="1"/>
</dbReference>
<dbReference type="InterPro" id="IPR006311">
    <property type="entry name" value="TAT_signal"/>
</dbReference>
<evidence type="ECO:0000256" key="3">
    <source>
        <dbReference type="ARBA" id="ARBA00023295"/>
    </source>
</evidence>
<feature type="signal peptide" evidence="5">
    <location>
        <begin position="1"/>
        <end position="28"/>
    </location>
</feature>
<comment type="caution">
    <text evidence="12">The sequence shown here is derived from an EMBL/GenBank/DDBJ whole genome shotgun (WGS) entry which is preliminary data.</text>
</comment>